<sequence>MEGLGDWLRLLPLSQVRGRVDARPVLPWATRIFLGQPLDPKDLLPLWLRAAERAYRGDTTLHASRPGPQEALDRVALGAGWIWILVRLGLWGGRMGEVKSAFPLGEEEEVFRTYGFGPLEAGLYLLGKAMEAVGQAQARLYQYRKEPLLEALGWQGMSLVRVRHLVPEVMAKATHYLEGGDLTRVLDLLGRATDLLERGGGGLSEREIPYYILMGYAQARSQRLRQSGKEAEHA</sequence>
<organism evidence="1 2">
    <name type="scientific">Thermus composti</name>
    <dbReference type="NCBI Taxonomy" id="532059"/>
    <lineage>
        <taxon>Bacteria</taxon>
        <taxon>Thermotogati</taxon>
        <taxon>Deinococcota</taxon>
        <taxon>Deinococci</taxon>
        <taxon>Thermales</taxon>
        <taxon>Thermaceae</taxon>
        <taxon>Thermus</taxon>
    </lineage>
</organism>
<dbReference type="Pfam" id="PF09484">
    <property type="entry name" value="Cas_TM1802"/>
    <property type="match status" value="1"/>
</dbReference>
<protein>
    <submittedName>
        <fullName evidence="1">TM1802 family CRISPR-associated protein</fullName>
    </submittedName>
</protein>
<comment type="caution">
    <text evidence="1">The sequence shown here is derived from an EMBL/GenBank/DDBJ whole genome shotgun (WGS) entry which is preliminary data.</text>
</comment>
<dbReference type="Proteomes" id="UP001589830">
    <property type="component" value="Unassembled WGS sequence"/>
</dbReference>
<name>A0ABV6PZN9_9DEIN</name>
<dbReference type="EMBL" id="JBHLTW010000006">
    <property type="protein sequence ID" value="MFC0594984.1"/>
    <property type="molecule type" value="Genomic_DNA"/>
</dbReference>
<keyword evidence="2" id="KW-1185">Reference proteome</keyword>
<dbReference type="InterPro" id="IPR013389">
    <property type="entry name" value="CRISPR-assoc_prot_Cas8b"/>
</dbReference>
<accession>A0ABV6PZN9</accession>
<evidence type="ECO:0000313" key="1">
    <source>
        <dbReference type="EMBL" id="MFC0594984.1"/>
    </source>
</evidence>
<proteinExistence type="predicted"/>
<dbReference type="RefSeq" id="WP_188845719.1">
    <property type="nucleotide sequence ID" value="NZ_BMPJ01000003.1"/>
</dbReference>
<gene>
    <name evidence="1" type="ORF">ACFFFP_02155</name>
</gene>
<evidence type="ECO:0000313" key="2">
    <source>
        <dbReference type="Proteomes" id="UP001589830"/>
    </source>
</evidence>
<reference evidence="1 2" key="1">
    <citation type="submission" date="2024-09" db="EMBL/GenBank/DDBJ databases">
        <authorList>
            <person name="Sun Q."/>
            <person name="Mori K."/>
        </authorList>
    </citation>
    <scope>NUCLEOTIDE SEQUENCE [LARGE SCALE GENOMIC DNA]</scope>
    <source>
        <strain evidence="1 2">NCAIM B.02340</strain>
    </source>
</reference>